<keyword evidence="1" id="KW-0472">Membrane</keyword>
<dbReference type="Proteomes" id="UP000197535">
    <property type="component" value="Unassembled WGS sequence"/>
</dbReference>
<organism evidence="2 3">
    <name type="scientific">Noviherbaspirillum denitrificans</name>
    <dbReference type="NCBI Taxonomy" id="1968433"/>
    <lineage>
        <taxon>Bacteria</taxon>
        <taxon>Pseudomonadati</taxon>
        <taxon>Pseudomonadota</taxon>
        <taxon>Betaproteobacteria</taxon>
        <taxon>Burkholderiales</taxon>
        <taxon>Oxalobacteraceae</taxon>
        <taxon>Noviherbaspirillum</taxon>
    </lineage>
</organism>
<keyword evidence="3" id="KW-1185">Reference proteome</keyword>
<name>A0A254TGD7_9BURK</name>
<evidence type="ECO:0000256" key="1">
    <source>
        <dbReference type="SAM" id="Phobius"/>
    </source>
</evidence>
<dbReference type="EMBL" id="LSTO01000001">
    <property type="protein sequence ID" value="OWW21674.1"/>
    <property type="molecule type" value="Genomic_DNA"/>
</dbReference>
<keyword evidence="1" id="KW-1133">Transmembrane helix</keyword>
<comment type="caution">
    <text evidence="2">The sequence shown here is derived from an EMBL/GenBank/DDBJ whole genome shotgun (WGS) entry which is preliminary data.</text>
</comment>
<feature type="transmembrane region" description="Helical" evidence="1">
    <location>
        <begin position="45"/>
        <end position="69"/>
    </location>
</feature>
<gene>
    <name evidence="2" type="ORF">AYR66_21480</name>
</gene>
<proteinExistence type="predicted"/>
<protein>
    <recommendedName>
        <fullName evidence="4">Transmembrane protein</fullName>
    </recommendedName>
</protein>
<keyword evidence="1" id="KW-0812">Transmembrane</keyword>
<dbReference type="AlphaFoldDB" id="A0A254TGD7"/>
<evidence type="ECO:0008006" key="4">
    <source>
        <dbReference type="Google" id="ProtNLM"/>
    </source>
</evidence>
<sequence length="85" mass="9522">MARLMMVVLWPSFLVAIVAEGFFFSLFDPYDLSLFGSYPDIKPLAVYTVGFFCFWLFCSLASMLTCYLMGVPHESPAGRGSFKGL</sequence>
<accession>A0A254TGD7</accession>
<reference evidence="2 3" key="1">
    <citation type="submission" date="2016-02" db="EMBL/GenBank/DDBJ databases">
        <authorList>
            <person name="Wen L."/>
            <person name="He K."/>
            <person name="Yang H."/>
        </authorList>
    </citation>
    <scope>NUCLEOTIDE SEQUENCE [LARGE SCALE GENOMIC DNA]</scope>
    <source>
        <strain evidence="2 3">TSA40</strain>
    </source>
</reference>
<evidence type="ECO:0000313" key="3">
    <source>
        <dbReference type="Proteomes" id="UP000197535"/>
    </source>
</evidence>
<evidence type="ECO:0000313" key="2">
    <source>
        <dbReference type="EMBL" id="OWW21674.1"/>
    </source>
</evidence>